<name>A0A9W9I1H1_9EURO</name>
<evidence type="ECO:0000313" key="2">
    <source>
        <dbReference type="Proteomes" id="UP001146351"/>
    </source>
</evidence>
<dbReference type="EMBL" id="JAPQKO010000005">
    <property type="protein sequence ID" value="KAJ5161427.1"/>
    <property type="molecule type" value="Genomic_DNA"/>
</dbReference>
<dbReference type="AlphaFoldDB" id="A0A9W9I1H1"/>
<accession>A0A9W9I1H1</accession>
<proteinExistence type="predicted"/>
<organism evidence="1 2">
    <name type="scientific">Penicillium capsulatum</name>
    <dbReference type="NCBI Taxonomy" id="69766"/>
    <lineage>
        <taxon>Eukaryota</taxon>
        <taxon>Fungi</taxon>
        <taxon>Dikarya</taxon>
        <taxon>Ascomycota</taxon>
        <taxon>Pezizomycotina</taxon>
        <taxon>Eurotiomycetes</taxon>
        <taxon>Eurotiomycetidae</taxon>
        <taxon>Eurotiales</taxon>
        <taxon>Aspergillaceae</taxon>
        <taxon>Penicillium</taxon>
    </lineage>
</organism>
<comment type="caution">
    <text evidence="1">The sequence shown here is derived from an EMBL/GenBank/DDBJ whole genome shotgun (WGS) entry which is preliminary data.</text>
</comment>
<protein>
    <submittedName>
        <fullName evidence="1">Uncharacterized protein</fullName>
    </submittedName>
</protein>
<keyword evidence="2" id="KW-1185">Reference proteome</keyword>
<reference evidence="1" key="1">
    <citation type="submission" date="2022-11" db="EMBL/GenBank/DDBJ databases">
        <authorList>
            <person name="Petersen C."/>
        </authorList>
    </citation>
    <scope>NUCLEOTIDE SEQUENCE</scope>
    <source>
        <strain evidence="1">IBT 21917</strain>
    </source>
</reference>
<gene>
    <name evidence="1" type="ORF">N7492_006819</name>
</gene>
<dbReference type="Proteomes" id="UP001146351">
    <property type="component" value="Unassembled WGS sequence"/>
</dbReference>
<evidence type="ECO:0000313" key="1">
    <source>
        <dbReference type="EMBL" id="KAJ5161427.1"/>
    </source>
</evidence>
<sequence length="310" mass="35198">MRSPPQPATVHELNEDGSPMLHTKVSATRNRVTRRNATPYSLNRAQQRPRRALDCIVGKSIRSGSLHEMVKNPGQNSAVPMIIFSRHQDTDSERNKIPGCRFRKVSFLDETEVLNSSAVADDSQRCMGLTAFITKIDEDHPYPKIYVEQRVYEGMHDTIIVHELAFGGRIQIDKEYLFPGCGDEDPILGKRDLKLRIVSLEQESWANYLRGHTTLYGYDIKDYVYLDEGSIYKDLPHTVWRNPSKASYKISLNAKDMQILLKAKQGSRDTASVLSSEGIELLRLRFPGQGHPTEDNLSTGDLIVHIIYRS</sequence>
<dbReference type="OrthoDB" id="4225164at2759"/>
<reference evidence="1" key="2">
    <citation type="journal article" date="2023" name="IMA Fungus">
        <title>Comparative genomic study of the Penicillium genus elucidates a diverse pangenome and 15 lateral gene transfer events.</title>
        <authorList>
            <person name="Petersen C."/>
            <person name="Sorensen T."/>
            <person name="Nielsen M.R."/>
            <person name="Sondergaard T.E."/>
            <person name="Sorensen J.L."/>
            <person name="Fitzpatrick D.A."/>
            <person name="Frisvad J.C."/>
            <person name="Nielsen K.L."/>
        </authorList>
    </citation>
    <scope>NUCLEOTIDE SEQUENCE</scope>
    <source>
        <strain evidence="1">IBT 21917</strain>
    </source>
</reference>